<comment type="similarity">
    <text evidence="3 18">In the N-terminal section; belongs to the N-acetylglucosamine-1-phosphate uridyltransferase family.</text>
</comment>
<feature type="binding site" evidence="18">
    <location>
        <position position="112"/>
    </location>
    <ligand>
        <name>Mg(2+)</name>
        <dbReference type="ChEBI" id="CHEBI:18420"/>
    </ligand>
</feature>
<dbReference type="PANTHER" id="PTHR43584:SF3">
    <property type="entry name" value="BIFUNCTIONAL PROTEIN GLMU"/>
    <property type="match status" value="1"/>
</dbReference>
<evidence type="ECO:0000256" key="17">
    <source>
        <dbReference type="ARBA" id="ARBA00049628"/>
    </source>
</evidence>
<evidence type="ECO:0000256" key="11">
    <source>
        <dbReference type="ARBA" id="ARBA00022984"/>
    </source>
</evidence>
<feature type="binding site" evidence="18">
    <location>
        <position position="436"/>
    </location>
    <ligand>
        <name>acetyl-CoA</name>
        <dbReference type="ChEBI" id="CHEBI:57288"/>
    </ligand>
</feature>
<keyword evidence="9 18" id="KW-0460">Magnesium</keyword>
<dbReference type="GO" id="GO:0000287">
    <property type="term" value="F:magnesium ion binding"/>
    <property type="evidence" value="ECO:0007669"/>
    <property type="project" value="UniProtKB-UniRule"/>
</dbReference>
<feature type="binding site" evidence="18">
    <location>
        <position position="240"/>
    </location>
    <ligand>
        <name>UDP-N-acetyl-alpha-D-glucosamine</name>
        <dbReference type="ChEBI" id="CHEBI:57705"/>
    </ligand>
</feature>
<dbReference type="UniPathway" id="UPA00113">
    <property type="reaction ID" value="UER00532"/>
</dbReference>
<reference evidence="20 21" key="1">
    <citation type="submission" date="2018-04" db="EMBL/GenBank/DDBJ databases">
        <title>Polynucleobacter sp. UK-Long2-W17 genome.</title>
        <authorList>
            <person name="Hahn M.W."/>
        </authorList>
    </citation>
    <scope>NUCLEOTIDE SEQUENCE [LARGE SCALE GENOMIC DNA]</scope>
    <source>
        <strain evidence="20 21">UK-Long2-W17</strain>
    </source>
</reference>
<evidence type="ECO:0000313" key="20">
    <source>
        <dbReference type="EMBL" id="QKM61361.1"/>
    </source>
</evidence>
<feature type="binding site" evidence="18">
    <location>
        <position position="390"/>
    </location>
    <ligand>
        <name>UDP-N-acetyl-alpha-D-glucosamine</name>
        <dbReference type="ChEBI" id="CHEBI:57705"/>
    </ligand>
</feature>
<feature type="binding site" evidence="18">
    <location>
        <begin position="110"/>
        <end position="112"/>
    </location>
    <ligand>
        <name>UDP-N-acetyl-alpha-D-glucosamine</name>
        <dbReference type="ChEBI" id="CHEBI:57705"/>
    </ligand>
</feature>
<evidence type="ECO:0000256" key="4">
    <source>
        <dbReference type="ARBA" id="ARBA00022490"/>
    </source>
</evidence>
<feature type="binding site" evidence="18">
    <location>
        <position position="379"/>
    </location>
    <ligand>
        <name>UDP-N-acetyl-alpha-D-glucosamine</name>
        <dbReference type="ChEBI" id="CHEBI:57705"/>
    </ligand>
</feature>
<evidence type="ECO:0000256" key="1">
    <source>
        <dbReference type="ARBA" id="ARBA00004496"/>
    </source>
</evidence>
<proteinExistence type="inferred from homology"/>
<dbReference type="InterPro" id="IPR050065">
    <property type="entry name" value="GlmU-like"/>
</dbReference>
<feature type="binding site" evidence="18">
    <location>
        <position position="20"/>
    </location>
    <ligand>
        <name>UDP-N-acetyl-alpha-D-glucosamine</name>
        <dbReference type="ChEBI" id="CHEBI:57705"/>
    </ligand>
</feature>
<dbReference type="InterPro" id="IPR011004">
    <property type="entry name" value="Trimer_LpxA-like_sf"/>
</dbReference>
<dbReference type="InterPro" id="IPR001451">
    <property type="entry name" value="Hexapep"/>
</dbReference>
<keyword evidence="5 18" id="KW-0808">Transferase</keyword>
<dbReference type="GO" id="GO:0006048">
    <property type="term" value="P:UDP-N-acetylglucosamine biosynthetic process"/>
    <property type="evidence" value="ECO:0007669"/>
    <property type="project" value="UniProtKB-UniPathway"/>
</dbReference>
<evidence type="ECO:0000256" key="18">
    <source>
        <dbReference type="HAMAP-Rule" id="MF_01631"/>
    </source>
</evidence>
<dbReference type="SUPFAM" id="SSF51161">
    <property type="entry name" value="Trimeric LpxA-like enzymes"/>
    <property type="match status" value="1"/>
</dbReference>
<dbReference type="Pfam" id="PF00132">
    <property type="entry name" value="Hexapep"/>
    <property type="match status" value="2"/>
</dbReference>
<comment type="cofactor">
    <cofactor evidence="18">
        <name>Mg(2+)</name>
        <dbReference type="ChEBI" id="CHEBI:18420"/>
    </cofactor>
    <text evidence="18">Binds 1 Mg(2+) ion per subunit.</text>
</comment>
<keyword evidence="4 18" id="KW-0963">Cytoplasm</keyword>
<evidence type="ECO:0000256" key="16">
    <source>
        <dbReference type="ARBA" id="ARBA00048493"/>
    </source>
</evidence>
<evidence type="ECO:0000256" key="8">
    <source>
        <dbReference type="ARBA" id="ARBA00022737"/>
    </source>
</evidence>
<dbReference type="SUPFAM" id="SSF53448">
    <property type="entry name" value="Nucleotide-diphospho-sugar transferases"/>
    <property type="match status" value="1"/>
</dbReference>
<feature type="binding site" evidence="18">
    <location>
        <position position="152"/>
    </location>
    <ligand>
        <name>UDP-N-acetyl-alpha-D-glucosamine</name>
        <dbReference type="ChEBI" id="CHEBI:57705"/>
    </ligand>
</feature>
<evidence type="ECO:0000256" key="12">
    <source>
        <dbReference type="ARBA" id="ARBA00023268"/>
    </source>
</evidence>
<feature type="region of interest" description="Pyrophosphorylase" evidence="18">
    <location>
        <begin position="1"/>
        <end position="242"/>
    </location>
</feature>
<dbReference type="InterPro" id="IPR029044">
    <property type="entry name" value="Nucleotide-diphossugar_trans"/>
</dbReference>
<dbReference type="InterPro" id="IPR025877">
    <property type="entry name" value="MobA-like_NTP_Trfase"/>
</dbReference>
<dbReference type="AlphaFoldDB" id="A0A6M9PLW1"/>
<name>A0A6M9PLW1_9BURK</name>
<evidence type="ECO:0000256" key="3">
    <source>
        <dbReference type="ARBA" id="ARBA00007947"/>
    </source>
</evidence>
<keyword evidence="13 18" id="KW-0012">Acyltransferase</keyword>
<keyword evidence="12 18" id="KW-0511">Multifunctional enzyme</keyword>
<evidence type="ECO:0000256" key="5">
    <source>
        <dbReference type="ARBA" id="ARBA00022679"/>
    </source>
</evidence>
<feature type="region of interest" description="N-acetyltransferase" evidence="18">
    <location>
        <begin position="264"/>
        <end position="496"/>
    </location>
</feature>
<feature type="region of interest" description="Linker" evidence="18">
    <location>
        <begin position="243"/>
        <end position="263"/>
    </location>
</feature>
<dbReference type="RefSeq" id="WP_173961127.1">
    <property type="nucleotide sequence ID" value="NZ_CBCSCC010000001.1"/>
</dbReference>
<feature type="active site" description="Proton acceptor" evidence="18">
    <location>
        <position position="376"/>
    </location>
</feature>
<dbReference type="Gene3D" id="3.90.550.10">
    <property type="entry name" value="Spore Coat Polysaccharide Biosynthesis Protein SpsA, Chain A"/>
    <property type="match status" value="1"/>
</dbReference>
<evidence type="ECO:0000313" key="21">
    <source>
        <dbReference type="Proteomes" id="UP000501090"/>
    </source>
</evidence>
<accession>A0A6M9PLW1</accession>
<dbReference type="GO" id="GO:0071555">
    <property type="term" value="P:cell wall organization"/>
    <property type="evidence" value="ECO:0007669"/>
    <property type="project" value="UniProtKB-KW"/>
</dbReference>
<dbReference type="EC" id="2.7.7.23" evidence="18"/>
<evidence type="ECO:0000256" key="14">
    <source>
        <dbReference type="ARBA" id="ARBA00023316"/>
    </source>
</evidence>
<protein>
    <recommendedName>
        <fullName evidence="18">Bifunctional protein GlmU</fullName>
    </recommendedName>
    <domain>
        <recommendedName>
            <fullName evidence="18">UDP-N-acetylglucosamine pyrophosphorylase</fullName>
            <ecNumber evidence="18">2.7.7.23</ecNumber>
        </recommendedName>
        <alternativeName>
            <fullName evidence="18">N-acetylglucosamine-1-phosphate uridyltransferase</fullName>
        </alternativeName>
    </domain>
    <domain>
        <recommendedName>
            <fullName evidence="18">Glucosamine-1-phosphate N-acetyltransferase</fullName>
            <ecNumber evidence="18">2.3.1.157</ecNumber>
        </recommendedName>
    </domain>
</protein>
<dbReference type="Pfam" id="PF12804">
    <property type="entry name" value="NTP_transf_3"/>
    <property type="match status" value="1"/>
</dbReference>
<feature type="binding site" evidence="18">
    <location>
        <position position="83"/>
    </location>
    <ligand>
        <name>UDP-N-acetyl-alpha-D-glucosamine</name>
        <dbReference type="ChEBI" id="CHEBI:57705"/>
    </ligand>
</feature>
<dbReference type="CDD" id="cd03353">
    <property type="entry name" value="LbH_GlmU_C"/>
    <property type="match status" value="1"/>
</dbReference>
<comment type="catalytic activity">
    <reaction evidence="15 18">
        <text>alpha-D-glucosamine 1-phosphate + acetyl-CoA = N-acetyl-alpha-D-glucosamine 1-phosphate + CoA + H(+)</text>
        <dbReference type="Rhea" id="RHEA:13725"/>
        <dbReference type="ChEBI" id="CHEBI:15378"/>
        <dbReference type="ChEBI" id="CHEBI:57287"/>
        <dbReference type="ChEBI" id="CHEBI:57288"/>
        <dbReference type="ChEBI" id="CHEBI:57776"/>
        <dbReference type="ChEBI" id="CHEBI:58516"/>
        <dbReference type="EC" id="2.3.1.157"/>
    </reaction>
</comment>
<dbReference type="NCBIfam" id="TIGR01173">
    <property type="entry name" value="glmU"/>
    <property type="match status" value="1"/>
</dbReference>
<comment type="catalytic activity">
    <reaction evidence="16 18">
        <text>N-acetyl-alpha-D-glucosamine 1-phosphate + UTP + H(+) = UDP-N-acetyl-alpha-D-glucosamine + diphosphate</text>
        <dbReference type="Rhea" id="RHEA:13509"/>
        <dbReference type="ChEBI" id="CHEBI:15378"/>
        <dbReference type="ChEBI" id="CHEBI:33019"/>
        <dbReference type="ChEBI" id="CHEBI:46398"/>
        <dbReference type="ChEBI" id="CHEBI:57705"/>
        <dbReference type="ChEBI" id="CHEBI:57776"/>
        <dbReference type="EC" id="2.7.7.23"/>
    </reaction>
</comment>
<evidence type="ECO:0000256" key="6">
    <source>
        <dbReference type="ARBA" id="ARBA00022695"/>
    </source>
</evidence>
<feature type="binding site" evidence="18">
    <location>
        <position position="167"/>
    </location>
    <ligand>
        <name>UDP-N-acetyl-alpha-D-glucosamine</name>
        <dbReference type="ChEBI" id="CHEBI:57705"/>
    </ligand>
</feature>
<dbReference type="KEGG" id="pard:DN92_10165"/>
<feature type="binding site" evidence="18">
    <location>
        <position position="418"/>
    </location>
    <ligand>
        <name>acetyl-CoA</name>
        <dbReference type="ChEBI" id="CHEBI:57288"/>
    </ligand>
</feature>
<dbReference type="EC" id="2.3.1.157" evidence="18"/>
<keyword evidence="21" id="KW-1185">Reference proteome</keyword>
<comment type="pathway">
    <text evidence="18">Nucleotide-sugar biosynthesis; UDP-N-acetyl-alpha-D-glucosamine biosynthesis; N-acetyl-alpha-D-glucosamine 1-phosphate from alpha-D-glucosamine 6-phosphate (route II): step 2/2.</text>
</comment>
<comment type="subcellular location">
    <subcellularLocation>
        <location evidence="1 18">Cytoplasm</location>
    </subcellularLocation>
</comment>
<feature type="domain" description="MobA-like NTP transferase" evidence="19">
    <location>
        <begin position="4"/>
        <end position="131"/>
    </location>
</feature>
<comment type="function">
    <text evidence="17 18">Catalyzes the last two sequential reactions in the de novo biosynthetic pathway for UDP-N-acetylglucosamine (UDP-GlcNAc). The C-terminal domain catalyzes the transfer of acetyl group from acetyl coenzyme A to glucosamine-1-phosphate (GlcN-1-P) to produce N-acetylglucosamine-1-phosphate (GlcNAc-1-P), which is converted into UDP-GlcNAc by the transfer of uridine 5-monophosphate (from uridine 5-triphosphate), a reaction catalyzed by the N-terminal domain.</text>
</comment>
<evidence type="ECO:0000256" key="2">
    <source>
        <dbReference type="ARBA" id="ARBA00007707"/>
    </source>
</evidence>
<dbReference type="PANTHER" id="PTHR43584">
    <property type="entry name" value="NUCLEOTIDYL TRANSFERASE"/>
    <property type="match status" value="1"/>
</dbReference>
<sequence length="496" mass="52636">MNIVILAAGQGKRMKSALPKVLQTLAGKPLLQYVLNTALGLQGKSAKTGPIVVVGHGAADIRQFLQVVSEQDPSFSKVITALQAEQKGTGHALLQALPKLDMNEPTLVLYGDVPLTSKKTLAKLAKLADGVRGQDSALALLTQHLSNPTGYGRIVRDIDGSVKAIVEEKDASPEQKRISEINTGIMVLPTNALKKWLKALRSSNAQGEYYLTDVIAMAVNDGVPIRTTQADAEYETVGVNSRDQLAALERVHQLNQAHQLMDAGVSLADPARIDIRGALECGTDVFIDVGCVFEGSVTLAAGTKVGPYCIIRNSAIGKNVTIHPYSHLDGAKVGAGSLIGPYARLRPGADLANDVHIGNFVEVKNSKIAANSKANHLAYVGDSIVGSRVNIGAGTITCNYDGVNKHQTIIEDDVFIGSDTQLVAPVRVGRGATLGAGTTLTKDAPPNQLTVSRAKQISLQWQRPVKKDKKAAVKKVVAKKVATKRVSAKKSVKVKK</sequence>
<feature type="binding site" evidence="18">
    <location>
        <position position="182"/>
    </location>
    <ligand>
        <name>UDP-N-acetyl-alpha-D-glucosamine</name>
        <dbReference type="ChEBI" id="CHEBI:57705"/>
    </ligand>
</feature>
<feature type="binding site" evidence="18">
    <location>
        <begin position="88"/>
        <end position="89"/>
    </location>
    <ligand>
        <name>UDP-N-acetyl-alpha-D-glucosamine</name>
        <dbReference type="ChEBI" id="CHEBI:57705"/>
    </ligand>
</feature>
<dbReference type="InterPro" id="IPR005882">
    <property type="entry name" value="Bifunctional_GlmU"/>
</dbReference>
<dbReference type="GO" id="GO:0000902">
    <property type="term" value="P:cell morphogenesis"/>
    <property type="evidence" value="ECO:0007669"/>
    <property type="project" value="UniProtKB-UniRule"/>
</dbReference>
<keyword evidence="10 18" id="KW-0133">Cell shape</keyword>
<keyword evidence="11 18" id="KW-0573">Peptidoglycan synthesis</keyword>
<keyword evidence="8 18" id="KW-0677">Repeat</keyword>
<gene>
    <name evidence="18 20" type="primary">glmU</name>
    <name evidence="20" type="ORF">DN92_10165</name>
</gene>
<keyword evidence="7 18" id="KW-0479">Metal-binding</keyword>
<feature type="binding site" evidence="18">
    <location>
        <begin position="399"/>
        <end position="400"/>
    </location>
    <ligand>
        <name>acetyl-CoA</name>
        <dbReference type="ChEBI" id="CHEBI:57288"/>
    </ligand>
</feature>
<dbReference type="GO" id="GO:0009245">
    <property type="term" value="P:lipid A biosynthetic process"/>
    <property type="evidence" value="ECO:0007669"/>
    <property type="project" value="UniProtKB-UniRule"/>
</dbReference>
<feature type="binding site" evidence="18">
    <location>
        <position position="453"/>
    </location>
    <ligand>
        <name>acetyl-CoA</name>
        <dbReference type="ChEBI" id="CHEBI:57288"/>
    </ligand>
</feature>
<evidence type="ECO:0000256" key="10">
    <source>
        <dbReference type="ARBA" id="ARBA00022960"/>
    </source>
</evidence>
<evidence type="ECO:0000259" key="19">
    <source>
        <dbReference type="Pfam" id="PF12804"/>
    </source>
</evidence>
<feature type="binding site" evidence="18">
    <location>
        <position position="346"/>
    </location>
    <ligand>
        <name>UDP-N-acetyl-alpha-D-glucosamine</name>
        <dbReference type="ChEBI" id="CHEBI:57705"/>
    </ligand>
</feature>
<comment type="similarity">
    <text evidence="2 18">In the C-terminal section; belongs to the transferase hexapeptide repeat family.</text>
</comment>
<keyword evidence="14 18" id="KW-0961">Cell wall biogenesis/degradation</keyword>
<evidence type="ECO:0000256" key="9">
    <source>
        <dbReference type="ARBA" id="ARBA00022842"/>
    </source>
</evidence>
<dbReference type="Gene3D" id="2.160.10.10">
    <property type="entry name" value="Hexapeptide repeat proteins"/>
    <property type="match status" value="1"/>
</dbReference>
<organism evidence="20 21">
    <name type="scientific">Polynucleobacter arcticus</name>
    <dbReference type="NCBI Taxonomy" id="1743165"/>
    <lineage>
        <taxon>Bacteria</taxon>
        <taxon>Pseudomonadati</taxon>
        <taxon>Pseudomonadota</taxon>
        <taxon>Betaproteobacteria</taxon>
        <taxon>Burkholderiales</taxon>
        <taxon>Burkholderiaceae</taxon>
        <taxon>Polynucleobacter</taxon>
    </lineage>
</organism>
<dbReference type="GO" id="GO:0009252">
    <property type="term" value="P:peptidoglycan biosynthetic process"/>
    <property type="evidence" value="ECO:0007669"/>
    <property type="project" value="UniProtKB-UniRule"/>
</dbReference>
<feature type="binding site" evidence="18">
    <location>
        <begin position="6"/>
        <end position="9"/>
    </location>
    <ligand>
        <name>UDP-N-acetyl-alpha-D-glucosamine</name>
        <dbReference type="ChEBI" id="CHEBI:57705"/>
    </ligand>
</feature>
<comment type="pathway">
    <text evidence="18">Nucleotide-sugar biosynthesis; UDP-N-acetyl-alpha-D-glucosamine biosynthesis; UDP-N-acetyl-alpha-D-glucosamine from N-acetyl-alpha-D-glucosamine 1-phosphate: step 1/1.</text>
</comment>
<feature type="binding site" evidence="18">
    <location>
        <position position="240"/>
    </location>
    <ligand>
        <name>Mg(2+)</name>
        <dbReference type="ChEBI" id="CHEBI:18420"/>
    </ligand>
</feature>
<evidence type="ECO:0000256" key="15">
    <source>
        <dbReference type="ARBA" id="ARBA00048247"/>
    </source>
</evidence>
<feature type="binding site" evidence="18">
    <location>
        <position position="393"/>
    </location>
    <ligand>
        <name>acetyl-CoA</name>
        <dbReference type="ChEBI" id="CHEBI:57288"/>
    </ligand>
</feature>
<evidence type="ECO:0000256" key="7">
    <source>
        <dbReference type="ARBA" id="ARBA00022723"/>
    </source>
</evidence>
<dbReference type="CDD" id="cd02540">
    <property type="entry name" value="GT2_GlmU_N_bac"/>
    <property type="match status" value="1"/>
</dbReference>
<dbReference type="UniPathway" id="UPA00973"/>
<dbReference type="Proteomes" id="UP000501090">
    <property type="component" value="Chromosome"/>
</dbReference>
<dbReference type="HAMAP" id="MF_01631">
    <property type="entry name" value="GlmU"/>
    <property type="match status" value="1"/>
</dbReference>
<comment type="pathway">
    <text evidence="18">Bacterial outer membrane biogenesis; LPS lipid A biosynthesis.</text>
</comment>
<dbReference type="GO" id="GO:0016020">
    <property type="term" value="C:membrane"/>
    <property type="evidence" value="ECO:0007669"/>
    <property type="project" value="GOC"/>
</dbReference>
<dbReference type="GO" id="GO:0019134">
    <property type="term" value="F:glucosamine-1-phosphate N-acetyltransferase activity"/>
    <property type="evidence" value="ECO:0007669"/>
    <property type="project" value="UniProtKB-UniRule"/>
</dbReference>
<comment type="subunit">
    <text evidence="18">Homotrimer.</text>
</comment>
<dbReference type="GO" id="GO:0005737">
    <property type="term" value="C:cytoplasm"/>
    <property type="evidence" value="ECO:0007669"/>
    <property type="project" value="UniProtKB-SubCell"/>
</dbReference>
<dbReference type="GO" id="GO:0003977">
    <property type="term" value="F:UDP-N-acetylglucosamine diphosphorylase activity"/>
    <property type="evidence" value="ECO:0007669"/>
    <property type="project" value="UniProtKB-UniRule"/>
</dbReference>
<keyword evidence="6 18" id="KW-0548">Nucleotidyltransferase</keyword>
<evidence type="ECO:0000256" key="13">
    <source>
        <dbReference type="ARBA" id="ARBA00023315"/>
    </source>
</evidence>
<dbReference type="EMBL" id="CP028940">
    <property type="protein sequence ID" value="QKM61361.1"/>
    <property type="molecule type" value="Genomic_DNA"/>
</dbReference>
<dbReference type="GO" id="GO:0008360">
    <property type="term" value="P:regulation of cell shape"/>
    <property type="evidence" value="ECO:0007669"/>
    <property type="project" value="UniProtKB-KW"/>
</dbReference>
<dbReference type="InterPro" id="IPR038009">
    <property type="entry name" value="GlmU_C_LbH"/>
</dbReference>
<feature type="binding site" evidence="18">
    <location>
        <position position="364"/>
    </location>
    <ligand>
        <name>UDP-N-acetyl-alpha-D-glucosamine</name>
        <dbReference type="ChEBI" id="CHEBI:57705"/>
    </ligand>
</feature>